<dbReference type="InterPro" id="IPR011050">
    <property type="entry name" value="Pectin_lyase_fold/virulence"/>
</dbReference>
<dbReference type="InterPro" id="IPR000743">
    <property type="entry name" value="Glyco_hydro_28"/>
</dbReference>
<keyword evidence="7" id="KW-1185">Reference proteome</keyword>
<evidence type="ECO:0000256" key="4">
    <source>
        <dbReference type="RuleBase" id="RU361169"/>
    </source>
</evidence>
<evidence type="ECO:0000256" key="5">
    <source>
        <dbReference type="SAM" id="SignalP"/>
    </source>
</evidence>
<dbReference type="Proteomes" id="UP001204621">
    <property type="component" value="Unassembled WGS sequence"/>
</dbReference>
<dbReference type="EMBL" id="JANUGU010000001">
    <property type="protein sequence ID" value="MCS0657212.1"/>
    <property type="molecule type" value="Genomic_DNA"/>
</dbReference>
<feature type="chain" id="PRO_5047060358" evidence="5">
    <location>
        <begin position="26"/>
        <end position="447"/>
    </location>
</feature>
<dbReference type="InterPro" id="IPR006626">
    <property type="entry name" value="PbH1"/>
</dbReference>
<evidence type="ECO:0000256" key="2">
    <source>
        <dbReference type="ARBA" id="ARBA00022801"/>
    </source>
</evidence>
<name>A0ABT2CTA3_9BURK</name>
<evidence type="ECO:0000256" key="3">
    <source>
        <dbReference type="ARBA" id="ARBA00023295"/>
    </source>
</evidence>
<comment type="caution">
    <text evidence="6">The sequence shown here is derived from an EMBL/GenBank/DDBJ whole genome shotgun (WGS) entry which is preliminary data.</text>
</comment>
<dbReference type="PANTHER" id="PTHR31339:SF0">
    <property type="entry name" value="PECTIN LYASE-LIKE SUPERFAMILY PROTEIN"/>
    <property type="match status" value="1"/>
</dbReference>
<feature type="signal peptide" evidence="5">
    <location>
        <begin position="1"/>
        <end position="25"/>
    </location>
</feature>
<dbReference type="InterPro" id="IPR012334">
    <property type="entry name" value="Pectin_lyas_fold"/>
</dbReference>
<evidence type="ECO:0000256" key="1">
    <source>
        <dbReference type="ARBA" id="ARBA00008834"/>
    </source>
</evidence>
<dbReference type="RefSeq" id="WP_258810367.1">
    <property type="nucleotide sequence ID" value="NZ_JANUGU010000001.1"/>
</dbReference>
<dbReference type="SMART" id="SM00710">
    <property type="entry name" value="PbH1"/>
    <property type="match status" value="6"/>
</dbReference>
<dbReference type="Gene3D" id="2.160.20.10">
    <property type="entry name" value="Single-stranded right-handed beta-helix, Pectin lyase-like"/>
    <property type="match status" value="1"/>
</dbReference>
<reference evidence="6 7" key="1">
    <citation type="submission" date="2022-08" db="EMBL/GenBank/DDBJ databases">
        <title>Reclassification of Massilia species as members of the genera Telluria, Duganella, Pseudoduganella, Mokoshia gen. nov. and Zemynaea gen. nov. using orthogonal and non-orthogonal genome-based approaches.</title>
        <authorList>
            <person name="Bowman J.P."/>
        </authorList>
    </citation>
    <scope>NUCLEOTIDE SEQUENCE [LARGE SCALE GENOMIC DNA]</scope>
    <source>
        <strain evidence="6 7">JCM 31606</strain>
    </source>
</reference>
<accession>A0ABT2CTA3</accession>
<comment type="similarity">
    <text evidence="1 4">Belongs to the glycosyl hydrolase 28 family.</text>
</comment>
<sequence length="447" mass="47504">MSDPIRFSKLLALACLLGVAMPAMAASQQVIDASKAGVIGDGATLNTASIQKVIDETAAGGGGVVDFPAGRYLTGTIELKSRVTLRLEKDAVLLGSTNPSDYRNVDPFIDGSGNPMGHALIVAVGADHVGIEGSGTVDGQGRKLADNQKPYAIRPFLLRWVRSSNVVVKDVHLTNPGAWTLNFFETKGAVVDGVTIRSRDQKLHNNDGVNIDSSQDIRVTNCDVVSGDDALVIKSTGATPTRGITASNCKLSSHTNAIKLGTESYGGFEDVTVSHCEITNTDMAGIALYAVDGGDLRKVTIIDVTMDGVSVPISIRLGARLKTFRPGQQPRPAAGSLRDVVIRNVDAKNVRMIGMLINGVPDHPVEHIEFSNVRLELPGGGSEAAAALQLPEKEAAYPEFNMFGKTLPAYGMYMRHARGITFNDVHMQALAPDARPAKILIDVEEAR</sequence>
<organism evidence="6 7">
    <name type="scientific">Massilia terrae</name>
    <dbReference type="NCBI Taxonomy" id="1811224"/>
    <lineage>
        <taxon>Bacteria</taxon>
        <taxon>Pseudomonadati</taxon>
        <taxon>Pseudomonadota</taxon>
        <taxon>Betaproteobacteria</taxon>
        <taxon>Burkholderiales</taxon>
        <taxon>Oxalobacteraceae</taxon>
        <taxon>Telluria group</taxon>
        <taxon>Massilia</taxon>
    </lineage>
</organism>
<keyword evidence="5" id="KW-0732">Signal</keyword>
<dbReference type="GO" id="GO:0016787">
    <property type="term" value="F:hydrolase activity"/>
    <property type="evidence" value="ECO:0007669"/>
    <property type="project" value="UniProtKB-KW"/>
</dbReference>
<keyword evidence="3 4" id="KW-0326">Glycosidase</keyword>
<dbReference type="SUPFAM" id="SSF51126">
    <property type="entry name" value="Pectin lyase-like"/>
    <property type="match status" value="1"/>
</dbReference>
<proteinExistence type="inferred from homology"/>
<evidence type="ECO:0000313" key="7">
    <source>
        <dbReference type="Proteomes" id="UP001204621"/>
    </source>
</evidence>
<protein>
    <submittedName>
        <fullName evidence="6">Glycosyl hydrolase family 28 protein</fullName>
    </submittedName>
</protein>
<dbReference type="InterPro" id="IPR051801">
    <property type="entry name" value="GH28_Enzymes"/>
</dbReference>
<gene>
    <name evidence="6" type="ORF">NX778_03940</name>
</gene>
<dbReference type="Pfam" id="PF00295">
    <property type="entry name" value="Glyco_hydro_28"/>
    <property type="match status" value="1"/>
</dbReference>
<dbReference type="PANTHER" id="PTHR31339">
    <property type="entry name" value="PECTIN LYASE-RELATED"/>
    <property type="match status" value="1"/>
</dbReference>
<evidence type="ECO:0000313" key="6">
    <source>
        <dbReference type="EMBL" id="MCS0657212.1"/>
    </source>
</evidence>
<keyword evidence="2 4" id="KW-0378">Hydrolase</keyword>